<keyword evidence="2" id="KW-1185">Reference proteome</keyword>
<gene>
    <name evidence="1" type="ORF">GCM10010302_69900</name>
</gene>
<proteinExistence type="predicted"/>
<dbReference type="EMBL" id="BAAABV010000029">
    <property type="protein sequence ID" value="GAA0320751.1"/>
    <property type="molecule type" value="Genomic_DNA"/>
</dbReference>
<sequence>MDMDALTENEYAFVLNATEIDILPGVWGDLVEEDKEKPVSFLVPILLGLVDRGWVAVHRVVPWTSPDGTPGFRPGPVVGRADLPAVLADPEEWEYPEEFDWIGKLTLTRTDV</sequence>
<dbReference type="Proteomes" id="UP001501867">
    <property type="component" value="Unassembled WGS sequence"/>
</dbReference>
<reference evidence="2" key="1">
    <citation type="journal article" date="2019" name="Int. J. Syst. Evol. Microbiol.">
        <title>The Global Catalogue of Microorganisms (GCM) 10K type strain sequencing project: providing services to taxonomists for standard genome sequencing and annotation.</title>
        <authorList>
            <consortium name="The Broad Institute Genomics Platform"/>
            <consortium name="The Broad Institute Genome Sequencing Center for Infectious Disease"/>
            <person name="Wu L."/>
            <person name="Ma J."/>
        </authorList>
    </citation>
    <scope>NUCLEOTIDE SEQUENCE [LARGE SCALE GENOMIC DNA]</scope>
    <source>
        <strain evidence="2">JCM 4505</strain>
    </source>
</reference>
<organism evidence="1 2">
    <name type="scientific">Streptomyces polychromogenes</name>
    <dbReference type="NCBI Taxonomy" id="67342"/>
    <lineage>
        <taxon>Bacteria</taxon>
        <taxon>Bacillati</taxon>
        <taxon>Actinomycetota</taxon>
        <taxon>Actinomycetes</taxon>
        <taxon>Kitasatosporales</taxon>
        <taxon>Streptomycetaceae</taxon>
        <taxon>Streptomyces</taxon>
    </lineage>
</organism>
<evidence type="ECO:0000313" key="1">
    <source>
        <dbReference type="EMBL" id="GAA0320751.1"/>
    </source>
</evidence>
<protein>
    <submittedName>
        <fullName evidence="1">Uncharacterized protein</fullName>
    </submittedName>
</protein>
<accession>A0ABP3FLL0</accession>
<evidence type="ECO:0000313" key="2">
    <source>
        <dbReference type="Proteomes" id="UP001501867"/>
    </source>
</evidence>
<comment type="caution">
    <text evidence="1">The sequence shown here is derived from an EMBL/GenBank/DDBJ whole genome shotgun (WGS) entry which is preliminary data.</text>
</comment>
<name>A0ABP3FLL0_9ACTN</name>
<dbReference type="RefSeq" id="WP_344168539.1">
    <property type="nucleotide sequence ID" value="NZ_BAAABV010000029.1"/>
</dbReference>